<dbReference type="OrthoDB" id="128646at2759"/>
<evidence type="ECO:0000313" key="2">
    <source>
        <dbReference type="Proteomes" id="UP000242287"/>
    </source>
</evidence>
<gene>
    <name evidence="1" type="ORF">AMATHDRAFT_100132</name>
</gene>
<dbReference type="Proteomes" id="UP000242287">
    <property type="component" value="Unassembled WGS sequence"/>
</dbReference>
<proteinExistence type="predicted"/>
<sequence length="75" mass="8745">TTPLPRPIPVYNADGTVRICPRGSLTHTVKLRMRIRDHEEVMDFGVSKLSKHEIFLGFDWLRHHNPKIDWKAAEL</sequence>
<dbReference type="STRING" id="703135.A0A2A9NWZ9"/>
<accession>A0A2A9NWZ9</accession>
<protein>
    <submittedName>
        <fullName evidence="1">Uncharacterized protein</fullName>
    </submittedName>
</protein>
<evidence type="ECO:0000313" key="1">
    <source>
        <dbReference type="EMBL" id="PFH52887.1"/>
    </source>
</evidence>
<keyword evidence="2" id="KW-1185">Reference proteome</keyword>
<dbReference type="InterPro" id="IPR021109">
    <property type="entry name" value="Peptidase_aspartic_dom_sf"/>
</dbReference>
<dbReference type="AlphaFoldDB" id="A0A2A9NWZ9"/>
<reference evidence="1 2" key="1">
    <citation type="submission" date="2014-02" db="EMBL/GenBank/DDBJ databases">
        <title>Transposable element dynamics among asymbiotic and ectomycorrhizal Amanita fungi.</title>
        <authorList>
            <consortium name="DOE Joint Genome Institute"/>
            <person name="Hess J."/>
            <person name="Skrede I."/>
            <person name="Wolfe B."/>
            <person name="LaButti K."/>
            <person name="Ohm R.A."/>
            <person name="Grigoriev I.V."/>
            <person name="Pringle A."/>
        </authorList>
    </citation>
    <scope>NUCLEOTIDE SEQUENCE [LARGE SCALE GENOMIC DNA]</scope>
    <source>
        <strain evidence="1 2">SKay4041</strain>
    </source>
</reference>
<dbReference type="Gene3D" id="2.40.70.10">
    <property type="entry name" value="Acid Proteases"/>
    <property type="match status" value="1"/>
</dbReference>
<feature type="non-terminal residue" evidence="1">
    <location>
        <position position="75"/>
    </location>
</feature>
<feature type="non-terminal residue" evidence="1">
    <location>
        <position position="1"/>
    </location>
</feature>
<organism evidence="1 2">
    <name type="scientific">Amanita thiersii Skay4041</name>
    <dbReference type="NCBI Taxonomy" id="703135"/>
    <lineage>
        <taxon>Eukaryota</taxon>
        <taxon>Fungi</taxon>
        <taxon>Dikarya</taxon>
        <taxon>Basidiomycota</taxon>
        <taxon>Agaricomycotina</taxon>
        <taxon>Agaricomycetes</taxon>
        <taxon>Agaricomycetidae</taxon>
        <taxon>Agaricales</taxon>
        <taxon>Pluteineae</taxon>
        <taxon>Amanitaceae</taxon>
        <taxon>Amanita</taxon>
    </lineage>
</organism>
<name>A0A2A9NWZ9_9AGAR</name>
<dbReference type="EMBL" id="KZ301976">
    <property type="protein sequence ID" value="PFH52887.1"/>
    <property type="molecule type" value="Genomic_DNA"/>
</dbReference>
<dbReference type="CDD" id="cd00303">
    <property type="entry name" value="retropepsin_like"/>
    <property type="match status" value="1"/>
</dbReference>